<evidence type="ECO:0000256" key="10">
    <source>
        <dbReference type="ARBA" id="ARBA00022842"/>
    </source>
</evidence>
<evidence type="ECO:0000256" key="9">
    <source>
        <dbReference type="ARBA" id="ARBA00022840"/>
    </source>
</evidence>
<keyword evidence="5" id="KW-0808">Transferase</keyword>
<feature type="domain" description="Inositol 1,3,4-trisphosphate 5/6-kinase ATP-grasp" evidence="11">
    <location>
        <begin position="313"/>
        <end position="502"/>
    </location>
</feature>
<organism evidence="12 13">
    <name type="scientific">Trema orientale</name>
    <name type="common">Charcoal tree</name>
    <name type="synonym">Celtis orientalis</name>
    <dbReference type="NCBI Taxonomy" id="63057"/>
    <lineage>
        <taxon>Eukaryota</taxon>
        <taxon>Viridiplantae</taxon>
        <taxon>Streptophyta</taxon>
        <taxon>Embryophyta</taxon>
        <taxon>Tracheophyta</taxon>
        <taxon>Spermatophyta</taxon>
        <taxon>Magnoliopsida</taxon>
        <taxon>eudicotyledons</taxon>
        <taxon>Gunneridae</taxon>
        <taxon>Pentapetalae</taxon>
        <taxon>rosids</taxon>
        <taxon>fabids</taxon>
        <taxon>Rosales</taxon>
        <taxon>Cannabaceae</taxon>
        <taxon>Trema</taxon>
    </lineage>
</organism>
<evidence type="ECO:0000256" key="7">
    <source>
        <dbReference type="ARBA" id="ARBA00022741"/>
    </source>
</evidence>
<evidence type="ECO:0000256" key="3">
    <source>
        <dbReference type="ARBA" id="ARBA00011245"/>
    </source>
</evidence>
<evidence type="ECO:0000313" key="12">
    <source>
        <dbReference type="EMBL" id="PON50595.1"/>
    </source>
</evidence>
<proteinExistence type="inferred from homology"/>
<evidence type="ECO:0000256" key="4">
    <source>
        <dbReference type="ARBA" id="ARBA00012017"/>
    </source>
</evidence>
<keyword evidence="9" id="KW-0067">ATP-binding</keyword>
<dbReference type="Gene3D" id="3.30.470.20">
    <property type="entry name" value="ATP-grasp fold, B domain"/>
    <property type="match status" value="1"/>
</dbReference>
<accession>A0A2P5BP77</accession>
<dbReference type="AlphaFoldDB" id="A0A2P5BP77"/>
<dbReference type="PIRSF" id="PIRSF038163">
    <property type="entry name" value="ITPK_uncN"/>
    <property type="match status" value="1"/>
</dbReference>
<evidence type="ECO:0000259" key="11">
    <source>
        <dbReference type="Pfam" id="PF05770"/>
    </source>
</evidence>
<gene>
    <name evidence="12" type="ORF">TorRG33x02_313850</name>
</gene>
<dbReference type="GO" id="GO:0005524">
    <property type="term" value="F:ATP binding"/>
    <property type="evidence" value="ECO:0007669"/>
    <property type="project" value="UniProtKB-KW"/>
</dbReference>
<evidence type="ECO:0000256" key="1">
    <source>
        <dbReference type="ARBA" id="ARBA00001946"/>
    </source>
</evidence>
<dbReference type="GO" id="GO:0000287">
    <property type="term" value="F:magnesium ion binding"/>
    <property type="evidence" value="ECO:0007669"/>
    <property type="project" value="InterPro"/>
</dbReference>
<dbReference type="STRING" id="63057.A0A2P5BP77"/>
<dbReference type="FunFam" id="3.30.470.20:FF:000047">
    <property type="entry name" value="Inositol-tetrakisphosphate 1-kinase 4"/>
    <property type="match status" value="1"/>
</dbReference>
<dbReference type="InterPro" id="IPR040464">
    <property type="entry name" value="InsP(3)kin_ATP-grasp"/>
</dbReference>
<comment type="cofactor">
    <cofactor evidence="1">
        <name>Mg(2+)</name>
        <dbReference type="ChEBI" id="CHEBI:18420"/>
    </cofactor>
</comment>
<dbReference type="FunCoup" id="A0A2P5BP77">
    <property type="interactions" value="1553"/>
</dbReference>
<evidence type="ECO:0000313" key="13">
    <source>
        <dbReference type="Proteomes" id="UP000237000"/>
    </source>
</evidence>
<evidence type="ECO:0000256" key="8">
    <source>
        <dbReference type="ARBA" id="ARBA00022777"/>
    </source>
</evidence>
<dbReference type="GO" id="GO:0052725">
    <property type="term" value="F:inositol-1,3,4-trisphosphate 6-kinase activity"/>
    <property type="evidence" value="ECO:0007669"/>
    <property type="project" value="InterPro"/>
</dbReference>
<dbReference type="EC" id="2.7.1.159" evidence="4"/>
<keyword evidence="7" id="KW-0547">Nucleotide-binding</keyword>
<dbReference type="SUPFAM" id="SSF56059">
    <property type="entry name" value="Glutathione synthetase ATP-binding domain-like"/>
    <property type="match status" value="1"/>
</dbReference>
<keyword evidence="8 12" id="KW-0418">Kinase</keyword>
<dbReference type="GO" id="GO:0032957">
    <property type="term" value="P:inositol trisphosphate metabolic process"/>
    <property type="evidence" value="ECO:0007669"/>
    <property type="project" value="InterPro"/>
</dbReference>
<dbReference type="GO" id="GO:0047325">
    <property type="term" value="F:inositol-3,4,5,6-tetrakisphosphate 1-kinase activity"/>
    <property type="evidence" value="ECO:0007669"/>
    <property type="project" value="InterPro"/>
</dbReference>
<name>A0A2P5BP77_TREOI</name>
<protein>
    <recommendedName>
        <fullName evidence="4">inositol-1,3,4-trisphosphate 5/6-kinase</fullName>
        <ecNumber evidence="4">2.7.1.159</ecNumber>
    </recommendedName>
</protein>
<dbReference type="OrthoDB" id="25308at2759"/>
<keyword evidence="13" id="KW-1185">Reference proteome</keyword>
<dbReference type="Proteomes" id="UP000237000">
    <property type="component" value="Unassembled WGS sequence"/>
</dbReference>
<dbReference type="GO" id="GO:0052726">
    <property type="term" value="F:inositol-1,3,4-trisphosphate 5-kinase activity"/>
    <property type="evidence" value="ECO:0007669"/>
    <property type="project" value="InterPro"/>
</dbReference>
<reference evidence="13" key="1">
    <citation type="submission" date="2016-06" db="EMBL/GenBank/DDBJ databases">
        <title>Parallel loss of symbiosis genes in relatives of nitrogen-fixing non-legume Parasponia.</title>
        <authorList>
            <person name="Van Velzen R."/>
            <person name="Holmer R."/>
            <person name="Bu F."/>
            <person name="Rutten L."/>
            <person name="Van Zeijl A."/>
            <person name="Liu W."/>
            <person name="Santuari L."/>
            <person name="Cao Q."/>
            <person name="Sharma T."/>
            <person name="Shen D."/>
            <person name="Roswanjaya Y."/>
            <person name="Wardhani T."/>
            <person name="Kalhor M.S."/>
            <person name="Jansen J."/>
            <person name="Van den Hoogen J."/>
            <person name="Gungor B."/>
            <person name="Hartog M."/>
            <person name="Hontelez J."/>
            <person name="Verver J."/>
            <person name="Yang W.-C."/>
            <person name="Schijlen E."/>
            <person name="Repin R."/>
            <person name="Schilthuizen M."/>
            <person name="Schranz E."/>
            <person name="Heidstra R."/>
            <person name="Miyata K."/>
            <person name="Fedorova E."/>
            <person name="Kohlen W."/>
            <person name="Bisseling T."/>
            <person name="Smit S."/>
            <person name="Geurts R."/>
        </authorList>
    </citation>
    <scope>NUCLEOTIDE SEQUENCE [LARGE SCALE GENOMIC DNA]</scope>
    <source>
        <strain evidence="13">cv. RG33-2</strain>
    </source>
</reference>
<dbReference type="InParanoid" id="A0A2P5BP77"/>
<comment type="similarity">
    <text evidence="2">Belongs to the ITPK1 family.</text>
</comment>
<keyword evidence="6" id="KW-0479">Metal-binding</keyword>
<evidence type="ECO:0000256" key="6">
    <source>
        <dbReference type="ARBA" id="ARBA00022723"/>
    </source>
</evidence>
<dbReference type="Pfam" id="PF05770">
    <property type="entry name" value="Ins134_P3_kin"/>
    <property type="match status" value="1"/>
</dbReference>
<comment type="subunit">
    <text evidence="3">Monomer.</text>
</comment>
<dbReference type="PANTHER" id="PTHR14217">
    <property type="entry name" value="INOSITOL-TETRAKISPHOSPHATE 1-KINASE"/>
    <property type="match status" value="1"/>
</dbReference>
<dbReference type="InterPro" id="IPR008656">
    <property type="entry name" value="Inositol_tetrakis-P_1-kinase"/>
</dbReference>
<keyword evidence="10" id="KW-0460">Magnesium</keyword>
<dbReference type="PANTHER" id="PTHR14217:SF1">
    <property type="entry name" value="INOSITOL-TETRAKISPHOSPHATE 1-KINASE"/>
    <property type="match status" value="1"/>
</dbReference>
<comment type="caution">
    <text evidence="12">The sequence shown here is derived from an EMBL/GenBank/DDBJ whole genome shotgun (WGS) entry which is preliminary data.</text>
</comment>
<dbReference type="GO" id="GO:0005737">
    <property type="term" value="C:cytoplasm"/>
    <property type="evidence" value="ECO:0007669"/>
    <property type="project" value="TreeGrafter"/>
</dbReference>
<sequence>MEGVANANANGNGVIGGVILDESVVFDDDDDDDESNPSSLRPAAEPLLRKLRYSAIPTAISYRLGLSSPKLNLLKGMGTLYSMECFSLDPSSSSSSIDVDAIKLAWPDVRGRGTILFLLSSRNYHSNRLFFRKLPNSTCHIALLNVEGASACEGSSIVYINKLEELPLTICHLNRKAIGNKVVTVGYVMKPSREEDFAKRGAFPLYPTHNGLMFLPLTFELPLLPQLQEVDIILHKATDEIISIELSNSAEFPSKITYTNGMQELKRYMDHHIDCCVIDPLNNIYPVLDRLKIQHILLGLENLEGASGCVIRGPHFLEVHDYKEPDLIQRLSGAKLSLPCIVKPQVACGVADAHNMAIVFKVEDFKDLKVPLPAVIQEYVDHSSTLYKFYVLGEKVFYAVKKSTPNADILIKLSGGRELKPLVFDSLKSLPTATGNQQSGDSNCSKGSNEHIDHGLVTEAAKWLMRNVGLTIFGFDVVIHEGSGDHVIVDVNYLPSFKEVPEEVAIPAFWDAIKKKLESKGAP</sequence>
<dbReference type="EMBL" id="JXTC01000484">
    <property type="protein sequence ID" value="PON50595.1"/>
    <property type="molecule type" value="Genomic_DNA"/>
</dbReference>
<evidence type="ECO:0000256" key="2">
    <source>
        <dbReference type="ARBA" id="ARBA00009601"/>
    </source>
</evidence>
<evidence type="ECO:0000256" key="5">
    <source>
        <dbReference type="ARBA" id="ARBA00022679"/>
    </source>
</evidence>